<proteinExistence type="predicted"/>
<reference evidence="1 2" key="1">
    <citation type="submission" date="2020-08" db="EMBL/GenBank/DDBJ databases">
        <title>Sequencing the genomes of 1000 actinobacteria strains.</title>
        <authorList>
            <person name="Klenk H.-P."/>
        </authorList>
    </citation>
    <scope>NUCLEOTIDE SEQUENCE [LARGE SCALE GENOMIC DNA]</scope>
    <source>
        <strain evidence="1 2">DSM 44551</strain>
    </source>
</reference>
<comment type="caution">
    <text evidence="1">The sequence shown here is derived from an EMBL/GenBank/DDBJ whole genome shotgun (WGS) entry which is preliminary data.</text>
</comment>
<keyword evidence="2" id="KW-1185">Reference proteome</keyword>
<dbReference type="EMBL" id="JACHDB010000001">
    <property type="protein sequence ID" value="MBB5431631.1"/>
    <property type="molecule type" value="Genomic_DNA"/>
</dbReference>
<organism evidence="1 2">
    <name type="scientific">Nocardiopsis composta</name>
    <dbReference type="NCBI Taxonomy" id="157465"/>
    <lineage>
        <taxon>Bacteria</taxon>
        <taxon>Bacillati</taxon>
        <taxon>Actinomycetota</taxon>
        <taxon>Actinomycetes</taxon>
        <taxon>Streptosporangiales</taxon>
        <taxon>Nocardiopsidaceae</taxon>
        <taxon>Nocardiopsis</taxon>
    </lineage>
</organism>
<dbReference type="RefSeq" id="WP_184391315.1">
    <property type="nucleotide sequence ID" value="NZ_BAAAJD010000009.1"/>
</dbReference>
<name>A0A7W8QLF4_9ACTN</name>
<evidence type="ECO:0000313" key="1">
    <source>
        <dbReference type="EMBL" id="MBB5431631.1"/>
    </source>
</evidence>
<dbReference type="AlphaFoldDB" id="A0A7W8QLF4"/>
<sequence>MATTRRRRTALECIRGVVQAGGAAVGPYGLDLYRPRECQVHIADAARISDALETLGIEHALAPAPSAGVLVRVEWEHLPALRDRMPALLDPLLRAADR</sequence>
<accession>A0A7W8QLF4</accession>
<evidence type="ECO:0000313" key="2">
    <source>
        <dbReference type="Proteomes" id="UP000572635"/>
    </source>
</evidence>
<dbReference type="Proteomes" id="UP000572635">
    <property type="component" value="Unassembled WGS sequence"/>
</dbReference>
<protein>
    <submittedName>
        <fullName evidence="1">Uncharacterized protein</fullName>
    </submittedName>
</protein>
<gene>
    <name evidence="1" type="ORF">HDA36_001715</name>
</gene>